<reference evidence="5" key="2">
    <citation type="journal article" date="2021" name="PeerJ">
        <title>Extensive microbial diversity within the chicken gut microbiome revealed by metagenomics and culture.</title>
        <authorList>
            <person name="Gilroy R."/>
            <person name="Ravi A."/>
            <person name="Getino M."/>
            <person name="Pursley I."/>
            <person name="Horton D.L."/>
            <person name="Alikhan N.F."/>
            <person name="Baker D."/>
            <person name="Gharbi K."/>
            <person name="Hall N."/>
            <person name="Watson M."/>
            <person name="Adriaenssens E.M."/>
            <person name="Foster-Nyarko E."/>
            <person name="Jarju S."/>
            <person name="Secka A."/>
            <person name="Antonio M."/>
            <person name="Oren A."/>
            <person name="Chaudhuri R.R."/>
            <person name="La Ragione R."/>
            <person name="Hildebrand F."/>
            <person name="Pallen M.J."/>
        </authorList>
    </citation>
    <scope>NUCLEOTIDE SEQUENCE</scope>
    <source>
        <strain evidence="5">B1-20833</strain>
    </source>
</reference>
<evidence type="ECO:0000256" key="4">
    <source>
        <dbReference type="RuleBase" id="RU361168"/>
    </source>
</evidence>
<dbReference type="InterPro" id="IPR017853">
    <property type="entry name" value="GH"/>
</dbReference>
<dbReference type="SUPFAM" id="SSF51445">
    <property type="entry name" value="(Trans)glycosidases"/>
    <property type="match status" value="1"/>
</dbReference>
<dbReference type="EMBL" id="JADIMI010000036">
    <property type="protein sequence ID" value="MBO8452030.1"/>
    <property type="molecule type" value="Genomic_DNA"/>
</dbReference>
<accession>A0A9D9EU89</accession>
<dbReference type="InterPro" id="IPR013785">
    <property type="entry name" value="Aldolase_TIM"/>
</dbReference>
<dbReference type="Gene3D" id="2.60.120.260">
    <property type="entry name" value="Galactose-binding domain-like"/>
    <property type="match status" value="1"/>
</dbReference>
<keyword evidence="2 4" id="KW-0378">Hydrolase</keyword>
<evidence type="ECO:0000313" key="6">
    <source>
        <dbReference type="Proteomes" id="UP000823661"/>
    </source>
</evidence>
<organism evidence="5 6">
    <name type="scientific">Candidatus Cryptobacteroides intestinavium</name>
    <dbReference type="NCBI Taxonomy" id="2840766"/>
    <lineage>
        <taxon>Bacteria</taxon>
        <taxon>Pseudomonadati</taxon>
        <taxon>Bacteroidota</taxon>
        <taxon>Bacteroidia</taxon>
        <taxon>Bacteroidales</taxon>
        <taxon>Candidatus Cryptobacteroides</taxon>
    </lineage>
</organism>
<dbReference type="InterPro" id="IPR002241">
    <property type="entry name" value="Glyco_hydro_27"/>
</dbReference>
<dbReference type="PRINTS" id="PR00740">
    <property type="entry name" value="GLHYDRLASE27"/>
</dbReference>
<keyword evidence="3 4" id="KW-0326">Glycosidase</keyword>
<dbReference type="InterPro" id="IPR013780">
    <property type="entry name" value="Glyco_hydro_b"/>
</dbReference>
<dbReference type="CDD" id="cd04081">
    <property type="entry name" value="CBM35_galactosidase-like"/>
    <property type="match status" value="1"/>
</dbReference>
<keyword evidence="4" id="KW-1015">Disulfide bond</keyword>
<dbReference type="SUPFAM" id="SSF51011">
    <property type="entry name" value="Glycosyl hydrolase domain"/>
    <property type="match status" value="1"/>
</dbReference>
<dbReference type="Proteomes" id="UP000823661">
    <property type="component" value="Unassembled WGS sequence"/>
</dbReference>
<reference evidence="5" key="1">
    <citation type="submission" date="2020-10" db="EMBL/GenBank/DDBJ databases">
        <authorList>
            <person name="Gilroy R."/>
        </authorList>
    </citation>
    <scope>NUCLEOTIDE SEQUENCE</scope>
    <source>
        <strain evidence="5">B1-20833</strain>
    </source>
</reference>
<evidence type="ECO:0000256" key="2">
    <source>
        <dbReference type="ARBA" id="ARBA00022801"/>
    </source>
</evidence>
<comment type="similarity">
    <text evidence="1 4">Belongs to the glycosyl hydrolase 27 family.</text>
</comment>
<dbReference type="Pfam" id="PF16499">
    <property type="entry name" value="Melibiase_2"/>
    <property type="match status" value="1"/>
</dbReference>
<name>A0A9D9EU89_9BACT</name>
<dbReference type="PANTHER" id="PTHR11452:SF75">
    <property type="entry name" value="ALPHA-GALACTOSIDASE MEL1"/>
    <property type="match status" value="1"/>
</dbReference>
<evidence type="ECO:0000256" key="3">
    <source>
        <dbReference type="ARBA" id="ARBA00023295"/>
    </source>
</evidence>
<dbReference type="AlphaFoldDB" id="A0A9D9EU89"/>
<comment type="caution">
    <text evidence="5">The sequence shown here is derived from an EMBL/GenBank/DDBJ whole genome shotgun (WGS) entry which is preliminary data.</text>
</comment>
<proteinExistence type="inferred from homology"/>
<dbReference type="PANTHER" id="PTHR11452">
    <property type="entry name" value="ALPHA-GALACTOSIDASE/ALPHA-N-ACETYLGALACTOSAMINIDASE"/>
    <property type="match status" value="1"/>
</dbReference>
<protein>
    <recommendedName>
        <fullName evidence="4">Alpha-galactosidase</fullName>
        <ecNumber evidence="4">3.2.1.22</ecNumber>
    </recommendedName>
    <alternativeName>
        <fullName evidence="4">Melibiase</fullName>
    </alternativeName>
</protein>
<comment type="catalytic activity">
    <reaction evidence="4">
        <text>Hydrolysis of terminal, non-reducing alpha-D-galactose residues in alpha-D-galactosides, including galactose oligosaccharides, galactomannans and galactolipids.</text>
        <dbReference type="EC" id="3.2.1.22"/>
    </reaction>
</comment>
<gene>
    <name evidence="5" type="ORF">IAC06_03990</name>
</gene>
<dbReference type="GO" id="GO:0005975">
    <property type="term" value="P:carbohydrate metabolic process"/>
    <property type="evidence" value="ECO:0007669"/>
    <property type="project" value="InterPro"/>
</dbReference>
<dbReference type="EC" id="3.2.1.22" evidence="4"/>
<dbReference type="CDD" id="cd14792">
    <property type="entry name" value="GH27"/>
    <property type="match status" value="1"/>
</dbReference>
<evidence type="ECO:0000256" key="1">
    <source>
        <dbReference type="ARBA" id="ARBA00009743"/>
    </source>
</evidence>
<dbReference type="GO" id="GO:0004557">
    <property type="term" value="F:alpha-galactosidase activity"/>
    <property type="evidence" value="ECO:0007669"/>
    <property type="project" value="UniProtKB-EC"/>
</dbReference>
<dbReference type="Gene3D" id="3.20.20.70">
    <property type="entry name" value="Aldolase class I"/>
    <property type="match status" value="1"/>
</dbReference>
<sequence>MAATGFFSPSYISAHGEGERTEGTVHEIEPPVMGWSSWNTYRVNINEELIRRQADAAVDLGLRDAGYIYINIDDGFFGGRDAEGNLVTHPERFPDGMKGIADYIHSKGMKAGIYSDAGCNTCGSIWDDDRNGIGVGLYGHERSDADMFFNKWGFDFIKIDYCGADNLKLEEYERYSAICTAIREVCDRKISLNICRWAFPGVWARDLARSWRISPDIRPEWESVRDIISRNLYLSAFAGEGHYNDMDMLEIGRGLSEEEEQTHFGMWCIMSSPLLIGCDLTSIPDRSLELLLNPELIALNQDPLGLQAYVVQHAGEGYVLVKDIEKRRGTVRAAALYNPSDSAIHFSVPLETLELGGVAAVRDLVHMTDLDPAAVLRRSRTDSGTGQSYSIEMEVPAHGVRILRIEAERRLEPVLYEAERALLPLFNDLGKGGRTICFMPYPGASGGMTVANAGARWENFIEWDDVYSTEGGDYMMEISYIPAAPGEYEINDQSLTVEVNGRKTSIDVIERDRAKGLCKVSIAVHLDPGCNTVRIGSPYTWAPDIDCFTLRPLPALP</sequence>
<dbReference type="Gene3D" id="2.60.40.1180">
    <property type="entry name" value="Golgi alpha-mannosidase II"/>
    <property type="match status" value="1"/>
</dbReference>
<evidence type="ECO:0000313" key="5">
    <source>
        <dbReference type="EMBL" id="MBO8452030.1"/>
    </source>
</evidence>